<name>A0AAD0P939_MYCLR</name>
<dbReference type="Proteomes" id="UP000249682">
    <property type="component" value="Chromosome"/>
</dbReference>
<proteinExistence type="predicted"/>
<evidence type="ECO:0000313" key="1">
    <source>
        <dbReference type="EMBL" id="AWV48248.1"/>
    </source>
</evidence>
<dbReference type="AlphaFoldDB" id="A0AAD0P939"/>
<gene>
    <name evidence="1" type="ORF">DIJ64_09865</name>
</gene>
<dbReference type="EMBL" id="CP029543">
    <property type="protein sequence ID" value="AWV48248.1"/>
    <property type="molecule type" value="Genomic_DNA"/>
</dbReference>
<sequence>MEDKGFGDVRHVRFTVVLGYLRSTESPLATKTIDVPMYDFFNQSNISRDMTLTVGDTLKVK</sequence>
<dbReference type="RefSeq" id="WP_041322978.1">
    <property type="nucleotide sequence ID" value="NZ_CP029543.1"/>
</dbReference>
<accession>A0AAD0P939</accession>
<protein>
    <submittedName>
        <fullName evidence="1">Uncharacterized protein</fullName>
    </submittedName>
</protein>
<evidence type="ECO:0000313" key="2">
    <source>
        <dbReference type="Proteomes" id="UP000249682"/>
    </source>
</evidence>
<organism evidence="1 2">
    <name type="scientific">Mycobacterium leprae</name>
    <dbReference type="NCBI Taxonomy" id="1769"/>
    <lineage>
        <taxon>Bacteria</taxon>
        <taxon>Bacillati</taxon>
        <taxon>Actinomycetota</taxon>
        <taxon>Actinomycetes</taxon>
        <taxon>Mycobacteriales</taxon>
        <taxon>Mycobacteriaceae</taxon>
        <taxon>Mycobacterium</taxon>
    </lineage>
</organism>
<reference evidence="1 2" key="1">
    <citation type="submission" date="2018-05" db="EMBL/GenBank/DDBJ databases">
        <title>Evolution of small genomes with special reference to Mycobacterium leprae.</title>
        <authorList>
            <person name="Mohanty P.S."/>
            <person name="Bansal A.K."/>
            <person name="Gupta U.D."/>
            <person name="Naaz F."/>
            <person name="Dwivedi V.D."/>
            <person name="Singh H."/>
            <person name="Gupta G."/>
            <person name="Sharma S."/>
            <person name="Arora M."/>
        </authorList>
    </citation>
    <scope>NUCLEOTIDE SEQUENCE [LARGE SCALE GENOMIC DNA]</scope>
    <source>
        <strain evidence="1 2">MRHRU-235-G</strain>
    </source>
</reference>